<name>A0ABQ2FHH3_9DEIO</name>
<proteinExistence type="predicted"/>
<reference evidence="2" key="1">
    <citation type="journal article" date="2019" name="Int. J. Syst. Evol. Microbiol.">
        <title>The Global Catalogue of Microorganisms (GCM) 10K type strain sequencing project: providing services to taxonomists for standard genome sequencing and annotation.</title>
        <authorList>
            <consortium name="The Broad Institute Genomics Platform"/>
            <consortium name="The Broad Institute Genome Sequencing Center for Infectious Disease"/>
            <person name="Wu L."/>
            <person name="Ma J."/>
        </authorList>
    </citation>
    <scope>NUCLEOTIDE SEQUENCE [LARGE SCALE GENOMIC DNA]</scope>
    <source>
        <strain evidence="2">JCM 19173</strain>
    </source>
</reference>
<gene>
    <name evidence="1" type="ORF">GCM10010844_05520</name>
</gene>
<organism evidence="1 2">
    <name type="scientific">Deinococcus radiotolerans</name>
    <dbReference type="NCBI Taxonomy" id="1309407"/>
    <lineage>
        <taxon>Bacteria</taxon>
        <taxon>Thermotogati</taxon>
        <taxon>Deinococcota</taxon>
        <taxon>Deinococci</taxon>
        <taxon>Deinococcales</taxon>
        <taxon>Deinococcaceae</taxon>
        <taxon>Deinococcus</taxon>
    </lineage>
</organism>
<sequence>MKGRARRPALGCGMISDDAIRARLGEQASSDREVQLMRDLLQEHAAGQSPDALSEEEWLRLVGLMEARKLQGDPNMK</sequence>
<dbReference type="EMBL" id="BMPE01000001">
    <property type="protein sequence ID" value="GGK89877.1"/>
    <property type="molecule type" value="Genomic_DNA"/>
</dbReference>
<evidence type="ECO:0000313" key="2">
    <source>
        <dbReference type="Proteomes" id="UP000604341"/>
    </source>
</evidence>
<keyword evidence="2" id="KW-1185">Reference proteome</keyword>
<protein>
    <submittedName>
        <fullName evidence="1">Uncharacterized protein</fullName>
    </submittedName>
</protein>
<evidence type="ECO:0000313" key="1">
    <source>
        <dbReference type="EMBL" id="GGK89877.1"/>
    </source>
</evidence>
<accession>A0ABQ2FHH3</accession>
<dbReference type="Proteomes" id="UP000604341">
    <property type="component" value="Unassembled WGS sequence"/>
</dbReference>
<comment type="caution">
    <text evidence="1">The sequence shown here is derived from an EMBL/GenBank/DDBJ whole genome shotgun (WGS) entry which is preliminary data.</text>
</comment>